<dbReference type="OrthoDB" id="5945766at2759"/>
<dbReference type="PANTHER" id="PTHR31362">
    <property type="entry name" value="GLYCOSYLTRANSFERASE STELLO1-RELATED"/>
    <property type="match status" value="1"/>
</dbReference>
<dbReference type="EMBL" id="CAJNOR010005228">
    <property type="protein sequence ID" value="CAF1552452.1"/>
    <property type="molecule type" value="Genomic_DNA"/>
</dbReference>
<keyword evidence="4" id="KW-1185">Reference proteome</keyword>
<gene>
    <name evidence="2" type="ORF">EDS130_LOCUS32719</name>
    <name evidence="3" type="ORF">XAT740_LOCUS42999</name>
</gene>
<evidence type="ECO:0000313" key="2">
    <source>
        <dbReference type="EMBL" id="CAF1340697.1"/>
    </source>
</evidence>
<dbReference type="InterPro" id="IPR005049">
    <property type="entry name" value="STL-like"/>
</dbReference>
<dbReference type="PANTHER" id="PTHR31362:SF0">
    <property type="entry name" value="EXOSTOSIN DOMAIN-CONTAINING PROTEIN-RELATED"/>
    <property type="match status" value="1"/>
</dbReference>
<accession>A0A815GMY0</accession>
<evidence type="ECO:0000313" key="4">
    <source>
        <dbReference type="Proteomes" id="UP000663828"/>
    </source>
</evidence>
<keyword evidence="1" id="KW-0472">Membrane</keyword>
<feature type="transmembrane region" description="Helical" evidence="1">
    <location>
        <begin position="12"/>
        <end position="30"/>
    </location>
</feature>
<dbReference type="Proteomes" id="UP000663852">
    <property type="component" value="Unassembled WGS sequence"/>
</dbReference>
<evidence type="ECO:0000313" key="3">
    <source>
        <dbReference type="EMBL" id="CAF1552452.1"/>
    </source>
</evidence>
<keyword evidence="1" id="KW-1133">Transmembrane helix</keyword>
<dbReference type="AlphaFoldDB" id="A0A815GMY0"/>
<comment type="caution">
    <text evidence="2">The sequence shown here is derived from an EMBL/GenBank/DDBJ whole genome shotgun (WGS) entry which is preliminary data.</text>
</comment>
<evidence type="ECO:0000256" key="1">
    <source>
        <dbReference type="SAM" id="Phobius"/>
    </source>
</evidence>
<name>A0A815GMY0_ADIRI</name>
<sequence length="323" mass="37897">MNPSEKSPFLFVYRLIIFLILILLVFYGIYSLDNRTKLEISVKTVEKKEDRIVSPFTHTLGFIRWNSAFVNRIPLMERYRPFFYELHYSIPNYATKLNLTVDGLVSISFPYKMVSETMTIILKERPEINGILFFHFDAWINPFKFHDMNFENIWFLDGPLPPFRCVTTTAGWDWWAWTNGLHNIAKKATEMVAKNYSNRYVTDSNVFCGGWSDIYYIPRRFFKAFIELADIFHRADSFHEVATPTIMNIIDLTYRLTPHHSVITRLGDCWGSCCASGAQPVDIKYKRCGHRMDLNNQEVTKTFLELLNSQLVFMNKTILNKPT</sequence>
<dbReference type="Proteomes" id="UP000663828">
    <property type="component" value="Unassembled WGS sequence"/>
</dbReference>
<reference evidence="2" key="1">
    <citation type="submission" date="2021-02" db="EMBL/GenBank/DDBJ databases">
        <authorList>
            <person name="Nowell W R."/>
        </authorList>
    </citation>
    <scope>NUCLEOTIDE SEQUENCE</scope>
</reference>
<organism evidence="2 5">
    <name type="scientific">Adineta ricciae</name>
    <name type="common">Rotifer</name>
    <dbReference type="NCBI Taxonomy" id="249248"/>
    <lineage>
        <taxon>Eukaryota</taxon>
        <taxon>Metazoa</taxon>
        <taxon>Spiralia</taxon>
        <taxon>Gnathifera</taxon>
        <taxon>Rotifera</taxon>
        <taxon>Eurotatoria</taxon>
        <taxon>Bdelloidea</taxon>
        <taxon>Adinetida</taxon>
        <taxon>Adinetidae</taxon>
        <taxon>Adineta</taxon>
    </lineage>
</organism>
<evidence type="ECO:0000313" key="5">
    <source>
        <dbReference type="Proteomes" id="UP000663852"/>
    </source>
</evidence>
<protein>
    <submittedName>
        <fullName evidence="2">Uncharacterized protein</fullName>
    </submittedName>
</protein>
<keyword evidence="1" id="KW-0812">Transmembrane</keyword>
<dbReference type="EMBL" id="CAJNOJ010000253">
    <property type="protein sequence ID" value="CAF1340697.1"/>
    <property type="molecule type" value="Genomic_DNA"/>
</dbReference>
<proteinExistence type="predicted"/>